<name>A0A9W4GG58_BLUGR</name>
<feature type="signal peptide" evidence="1">
    <location>
        <begin position="1"/>
        <end position="24"/>
    </location>
</feature>
<dbReference type="AlphaFoldDB" id="A0A9W4GG58"/>
<evidence type="ECO:0000256" key="1">
    <source>
        <dbReference type="SAM" id="SignalP"/>
    </source>
</evidence>
<reference evidence="2" key="1">
    <citation type="submission" date="2020-10" db="EMBL/GenBank/DDBJ databases">
        <authorList>
            <person name="Muller C M."/>
        </authorList>
    </citation>
    <scope>NUCLEOTIDE SEQUENCE</scope>
    <source>
        <strain evidence="2">THUN-12</strain>
    </source>
</reference>
<accession>A0A9W4GG58</accession>
<organism evidence="2 3">
    <name type="scientific">Blumeria graminis f. sp. triticale</name>
    <dbReference type="NCBI Taxonomy" id="1689686"/>
    <lineage>
        <taxon>Eukaryota</taxon>
        <taxon>Fungi</taxon>
        <taxon>Dikarya</taxon>
        <taxon>Ascomycota</taxon>
        <taxon>Pezizomycotina</taxon>
        <taxon>Leotiomycetes</taxon>
        <taxon>Erysiphales</taxon>
        <taxon>Erysiphaceae</taxon>
        <taxon>Blumeria</taxon>
    </lineage>
</organism>
<gene>
    <name evidence="2" type="ORF">BGTH12_LOCUS4871</name>
</gene>
<keyword evidence="1" id="KW-0732">Signal</keyword>
<proteinExistence type="predicted"/>
<evidence type="ECO:0000313" key="3">
    <source>
        <dbReference type="Proteomes" id="UP000683417"/>
    </source>
</evidence>
<evidence type="ECO:0000313" key="2">
    <source>
        <dbReference type="EMBL" id="CAD6503513.1"/>
    </source>
</evidence>
<comment type="caution">
    <text evidence="2">The sequence shown here is derived from an EMBL/GenBank/DDBJ whole genome shotgun (WGS) entry which is preliminary data.</text>
</comment>
<dbReference type="EMBL" id="CAJHIT010000007">
    <property type="protein sequence ID" value="CAD6503513.1"/>
    <property type="molecule type" value="Genomic_DNA"/>
</dbReference>
<sequence length="170" mass="19909">MRTLSFSWAPLAALCISFVVLSAANLVPSQKYDCGTEVSFSTIQIERLQKKMLNTYVKIIYPCNGRRYCLSKRIRSAFYLGREYEYYSFFQPSNGVKNIESALKPLGKHAEHKRYRYYLIVQYYPDKQYKIKGVIKRSRRNPHWERVCITSKDSSAAQNLSDRTIEESFS</sequence>
<dbReference type="Proteomes" id="UP000683417">
    <property type="component" value="Unassembled WGS sequence"/>
</dbReference>
<protein>
    <submittedName>
        <fullName evidence="2">BgTH12-03175</fullName>
    </submittedName>
</protein>
<feature type="chain" id="PRO_5040797061" evidence="1">
    <location>
        <begin position="25"/>
        <end position="170"/>
    </location>
</feature>